<protein>
    <submittedName>
        <fullName evidence="2">Uncharacterized protein</fullName>
    </submittedName>
</protein>
<dbReference type="EMBL" id="KN832976">
    <property type="protein sequence ID" value="KIM88678.1"/>
    <property type="molecule type" value="Genomic_DNA"/>
</dbReference>
<dbReference type="InParanoid" id="A0A0C3BQB3"/>
<sequence length="83" mass="9406">MQGNTVCLGIIMIIFPMPHSAWCVGNIGILGVKFCRRVGYCKLRRKIVGIQERMLDEKKTVSLGLSARNISEYLIEIRNILAR</sequence>
<keyword evidence="1" id="KW-0732">Signal</keyword>
<accession>A0A0C3BQB3</accession>
<reference evidence="2 3" key="1">
    <citation type="submission" date="2014-04" db="EMBL/GenBank/DDBJ databases">
        <authorList>
            <consortium name="DOE Joint Genome Institute"/>
            <person name="Kuo A."/>
            <person name="Tarkka M."/>
            <person name="Buscot F."/>
            <person name="Kohler A."/>
            <person name="Nagy L.G."/>
            <person name="Floudas D."/>
            <person name="Copeland A."/>
            <person name="Barry K.W."/>
            <person name="Cichocki N."/>
            <person name="Veneault-Fourrey C."/>
            <person name="LaButti K."/>
            <person name="Lindquist E.A."/>
            <person name="Lipzen A."/>
            <person name="Lundell T."/>
            <person name="Morin E."/>
            <person name="Murat C."/>
            <person name="Sun H."/>
            <person name="Tunlid A."/>
            <person name="Henrissat B."/>
            <person name="Grigoriev I.V."/>
            <person name="Hibbett D.S."/>
            <person name="Martin F."/>
            <person name="Nordberg H.P."/>
            <person name="Cantor M.N."/>
            <person name="Hua S.X."/>
        </authorList>
    </citation>
    <scope>NUCLEOTIDE SEQUENCE [LARGE SCALE GENOMIC DNA]</scope>
    <source>
        <strain evidence="2 3">F 1598</strain>
    </source>
</reference>
<dbReference type="HOGENOM" id="CLU_2543356_0_0_1"/>
<organism evidence="2 3">
    <name type="scientific">Piloderma croceum (strain F 1598)</name>
    <dbReference type="NCBI Taxonomy" id="765440"/>
    <lineage>
        <taxon>Eukaryota</taxon>
        <taxon>Fungi</taxon>
        <taxon>Dikarya</taxon>
        <taxon>Basidiomycota</taxon>
        <taxon>Agaricomycotina</taxon>
        <taxon>Agaricomycetes</taxon>
        <taxon>Agaricomycetidae</taxon>
        <taxon>Atheliales</taxon>
        <taxon>Atheliaceae</taxon>
        <taxon>Piloderma</taxon>
    </lineage>
</organism>
<reference evidence="3" key="2">
    <citation type="submission" date="2015-01" db="EMBL/GenBank/DDBJ databases">
        <title>Evolutionary Origins and Diversification of the Mycorrhizal Mutualists.</title>
        <authorList>
            <consortium name="DOE Joint Genome Institute"/>
            <consortium name="Mycorrhizal Genomics Consortium"/>
            <person name="Kohler A."/>
            <person name="Kuo A."/>
            <person name="Nagy L.G."/>
            <person name="Floudas D."/>
            <person name="Copeland A."/>
            <person name="Barry K.W."/>
            <person name="Cichocki N."/>
            <person name="Veneault-Fourrey C."/>
            <person name="LaButti K."/>
            <person name="Lindquist E.A."/>
            <person name="Lipzen A."/>
            <person name="Lundell T."/>
            <person name="Morin E."/>
            <person name="Murat C."/>
            <person name="Riley R."/>
            <person name="Ohm R."/>
            <person name="Sun H."/>
            <person name="Tunlid A."/>
            <person name="Henrissat B."/>
            <person name="Grigoriev I.V."/>
            <person name="Hibbett D.S."/>
            <person name="Martin F."/>
        </authorList>
    </citation>
    <scope>NUCLEOTIDE SEQUENCE [LARGE SCALE GENOMIC DNA]</scope>
    <source>
        <strain evidence="3">F 1598</strain>
    </source>
</reference>
<dbReference type="Proteomes" id="UP000054166">
    <property type="component" value="Unassembled WGS sequence"/>
</dbReference>
<evidence type="ECO:0000313" key="3">
    <source>
        <dbReference type="Proteomes" id="UP000054166"/>
    </source>
</evidence>
<feature type="chain" id="PRO_5002175770" evidence="1">
    <location>
        <begin position="24"/>
        <end position="83"/>
    </location>
</feature>
<gene>
    <name evidence="2" type="ORF">PILCRDRAFT_234860</name>
</gene>
<evidence type="ECO:0000256" key="1">
    <source>
        <dbReference type="SAM" id="SignalP"/>
    </source>
</evidence>
<proteinExistence type="predicted"/>
<name>A0A0C3BQB3_PILCF</name>
<keyword evidence="3" id="KW-1185">Reference proteome</keyword>
<evidence type="ECO:0000313" key="2">
    <source>
        <dbReference type="EMBL" id="KIM88678.1"/>
    </source>
</evidence>
<dbReference type="AlphaFoldDB" id="A0A0C3BQB3"/>
<feature type="signal peptide" evidence="1">
    <location>
        <begin position="1"/>
        <end position="23"/>
    </location>
</feature>